<evidence type="ECO:0000313" key="3">
    <source>
        <dbReference type="Proteomes" id="UP000468943"/>
    </source>
</evidence>
<accession>A0A6I4SME0</accession>
<proteinExistence type="predicted"/>
<keyword evidence="1" id="KW-1133">Transmembrane helix</keyword>
<keyword evidence="1" id="KW-0472">Membrane</keyword>
<feature type="transmembrane region" description="Helical" evidence="1">
    <location>
        <begin position="360"/>
        <end position="381"/>
    </location>
</feature>
<comment type="caution">
    <text evidence="2">The sequence shown here is derived from an EMBL/GenBank/DDBJ whole genome shotgun (WGS) entry which is preliminary data.</text>
</comment>
<dbReference type="RefSeq" id="WP_160597495.1">
    <property type="nucleotide sequence ID" value="NZ_WTYS01000001.1"/>
</dbReference>
<feature type="transmembrane region" description="Helical" evidence="1">
    <location>
        <begin position="36"/>
        <end position="55"/>
    </location>
</feature>
<organism evidence="2 3">
    <name type="scientific">Pontixanthobacter gangjinensis</name>
    <dbReference type="NCBI Taxonomy" id="1028742"/>
    <lineage>
        <taxon>Bacteria</taxon>
        <taxon>Pseudomonadati</taxon>
        <taxon>Pseudomonadota</taxon>
        <taxon>Alphaproteobacteria</taxon>
        <taxon>Sphingomonadales</taxon>
        <taxon>Erythrobacteraceae</taxon>
        <taxon>Pontixanthobacter</taxon>
    </lineage>
</organism>
<sequence length="415" mass="44346">MSNLHFWRTLGPGLLFSGAAVGVSHLVQSTRAGALFGLALAGIIILINILKYPAYRFGVDYGQSTRRSLLAGYRELGVWAPILFCIVILPVAPIILAAISATTAGLLGAITGIDLSVPVLVAIVIGSTSFLLIWGGYSWLDRVNRILMAFLIIATLSTTVLVLPNIEWGTLADVSWMSQPASLLFIIALAGFMPNPLDVSVPQSIWTVQAEKDVPDDDRATLSETRKGFLTGYVVTGILAICFCIMGAGIMHNSSIEPASDAVGFATQIIALYGETLGPIPALLAAISAFAVMLSTMFVAFDAYGKSFTSAYEEISGVRDPVRLRRAYVTIIMSIGISALSVLIFFLSDFGQFIDLATSLAFLSAPIIGVLNHLVVTRCAMPDAARPNRAIRIQSLIAIGVMSVMTAGYFVLNYR</sequence>
<dbReference type="AlphaFoldDB" id="A0A6I4SME0"/>
<dbReference type="EMBL" id="WTYS01000001">
    <property type="protein sequence ID" value="MXO56280.1"/>
    <property type="molecule type" value="Genomic_DNA"/>
</dbReference>
<feature type="transmembrane region" description="Helical" evidence="1">
    <location>
        <begin position="105"/>
        <end position="134"/>
    </location>
</feature>
<keyword evidence="3" id="KW-1185">Reference proteome</keyword>
<feature type="transmembrane region" description="Helical" evidence="1">
    <location>
        <begin position="146"/>
        <end position="164"/>
    </location>
</feature>
<feature type="transmembrane region" description="Helical" evidence="1">
    <location>
        <begin position="229"/>
        <end position="251"/>
    </location>
</feature>
<protein>
    <recommendedName>
        <fullName evidence="4">Divalent metal cation transporter</fullName>
    </recommendedName>
</protein>
<feature type="transmembrane region" description="Helical" evidence="1">
    <location>
        <begin position="282"/>
        <end position="305"/>
    </location>
</feature>
<evidence type="ECO:0008006" key="4">
    <source>
        <dbReference type="Google" id="ProtNLM"/>
    </source>
</evidence>
<dbReference type="Proteomes" id="UP000468943">
    <property type="component" value="Unassembled WGS sequence"/>
</dbReference>
<reference evidence="2 3" key="1">
    <citation type="submission" date="2019-12" db="EMBL/GenBank/DDBJ databases">
        <title>Genomic-based taxomic classification of the family Erythrobacteraceae.</title>
        <authorList>
            <person name="Xu L."/>
        </authorList>
    </citation>
    <scope>NUCLEOTIDE SEQUENCE [LARGE SCALE GENOMIC DNA]</scope>
    <source>
        <strain evidence="2 3">JCM 17802</strain>
    </source>
</reference>
<keyword evidence="1" id="KW-0812">Transmembrane</keyword>
<evidence type="ECO:0000256" key="1">
    <source>
        <dbReference type="SAM" id="Phobius"/>
    </source>
</evidence>
<feature type="transmembrane region" description="Helical" evidence="1">
    <location>
        <begin position="76"/>
        <end position="99"/>
    </location>
</feature>
<feature type="transmembrane region" description="Helical" evidence="1">
    <location>
        <begin position="176"/>
        <end position="193"/>
    </location>
</feature>
<feature type="transmembrane region" description="Helical" evidence="1">
    <location>
        <begin position="393"/>
        <end position="412"/>
    </location>
</feature>
<dbReference type="OrthoDB" id="4858698at2"/>
<name>A0A6I4SME0_9SPHN</name>
<dbReference type="Gene3D" id="1.10.4160.10">
    <property type="entry name" value="Hydantoin permease"/>
    <property type="match status" value="1"/>
</dbReference>
<gene>
    <name evidence="2" type="ORF">GRI36_05230</name>
</gene>
<evidence type="ECO:0000313" key="2">
    <source>
        <dbReference type="EMBL" id="MXO56280.1"/>
    </source>
</evidence>
<feature type="transmembrane region" description="Helical" evidence="1">
    <location>
        <begin position="326"/>
        <end position="348"/>
    </location>
</feature>